<dbReference type="EMBL" id="CAADFP010000030">
    <property type="protein sequence ID" value="VFK26126.1"/>
    <property type="molecule type" value="Genomic_DNA"/>
</dbReference>
<evidence type="ECO:0000313" key="1">
    <source>
        <dbReference type="EMBL" id="VFK10128.1"/>
    </source>
</evidence>
<accession>A0A450VZA2</accession>
<organism evidence="1">
    <name type="scientific">Candidatus Kentrum sp. LPFa</name>
    <dbReference type="NCBI Taxonomy" id="2126335"/>
    <lineage>
        <taxon>Bacteria</taxon>
        <taxon>Pseudomonadati</taxon>
        <taxon>Pseudomonadota</taxon>
        <taxon>Gammaproteobacteria</taxon>
        <taxon>Candidatus Kentrum</taxon>
    </lineage>
</organism>
<name>A0A450VZA2_9GAMM</name>
<sequence>MMRSVPLSGFVITDSEALGASLRCVLLAAMGRDAPVFSLTYAESPALLTPQRISETDLLAVELFRDYPGGLRAEGIVLAERWMYRKPFLIVSPLYISQQLRCLGYWDIEAEDSLVDRVEYILRSPQECTEGFDRVKKRFARFLALPPQHG</sequence>
<reference evidence="1" key="1">
    <citation type="submission" date="2019-02" db="EMBL/GenBank/DDBJ databases">
        <authorList>
            <person name="Gruber-Vodicka R. H."/>
            <person name="Seah K. B. B."/>
        </authorList>
    </citation>
    <scope>NUCLEOTIDE SEQUENCE</scope>
    <source>
        <strain evidence="1">BECK_S312</strain>
        <strain evidence="2">BECK_S426</strain>
    </source>
</reference>
<gene>
    <name evidence="1" type="ORF">BECKLPF1236A_GA0070988_1003220</name>
    <name evidence="2" type="ORF">BECKLPF1236C_GA0070990_1003019</name>
</gene>
<dbReference type="EMBL" id="CAADFM010000032">
    <property type="protein sequence ID" value="VFK10128.1"/>
    <property type="molecule type" value="Genomic_DNA"/>
</dbReference>
<evidence type="ECO:0000313" key="2">
    <source>
        <dbReference type="EMBL" id="VFK26126.1"/>
    </source>
</evidence>
<dbReference type="AlphaFoldDB" id="A0A450VZA2"/>
<proteinExistence type="predicted"/>
<protein>
    <submittedName>
        <fullName evidence="1">Uncharacterized protein</fullName>
    </submittedName>
</protein>